<evidence type="ECO:0000256" key="4">
    <source>
        <dbReference type="ARBA" id="ARBA00022989"/>
    </source>
</evidence>
<sequence>MILLMALAGGLGALLRYMIGVLLTDRFTKSSFPVPMLAVNLAGSFGLGLFLGLYLGYIPLDAYEDPVFLMAGVGFFGAFTTFSTFAVETITLLRRGAWMPALWYSSITIIGSLGTFLFGFLLAGPS</sequence>
<proteinExistence type="inferred from homology"/>
<keyword evidence="2 10" id="KW-1003">Cell membrane</keyword>
<dbReference type="GO" id="GO:0005886">
    <property type="term" value="C:plasma membrane"/>
    <property type="evidence" value="ECO:0007669"/>
    <property type="project" value="UniProtKB-SubCell"/>
</dbReference>
<evidence type="ECO:0000313" key="12">
    <source>
        <dbReference type="Proteomes" id="UP000752012"/>
    </source>
</evidence>
<evidence type="ECO:0000256" key="3">
    <source>
        <dbReference type="ARBA" id="ARBA00022692"/>
    </source>
</evidence>
<dbReference type="NCBIfam" id="TIGR00494">
    <property type="entry name" value="crcB"/>
    <property type="match status" value="1"/>
</dbReference>
<feature type="binding site" evidence="10">
    <location>
        <position position="80"/>
    </location>
    <ligand>
        <name>Na(+)</name>
        <dbReference type="ChEBI" id="CHEBI:29101"/>
        <note>structural</note>
    </ligand>
</feature>
<name>A0A969TUA5_9BACI</name>
<keyword evidence="5 10" id="KW-0472">Membrane</keyword>
<dbReference type="GO" id="GO:0046872">
    <property type="term" value="F:metal ion binding"/>
    <property type="evidence" value="ECO:0007669"/>
    <property type="project" value="UniProtKB-KW"/>
</dbReference>
<comment type="caution">
    <text evidence="11">The sequence shown here is derived from an EMBL/GenBank/DDBJ whole genome shotgun (WGS) entry which is preliminary data.</text>
</comment>
<evidence type="ECO:0000256" key="7">
    <source>
        <dbReference type="ARBA" id="ARBA00035120"/>
    </source>
</evidence>
<feature type="transmembrane region" description="Helical" evidence="10">
    <location>
        <begin position="34"/>
        <end position="55"/>
    </location>
</feature>
<evidence type="ECO:0000256" key="1">
    <source>
        <dbReference type="ARBA" id="ARBA00004651"/>
    </source>
</evidence>
<accession>A0A969TUA5</accession>
<evidence type="ECO:0000256" key="2">
    <source>
        <dbReference type="ARBA" id="ARBA00022475"/>
    </source>
</evidence>
<dbReference type="GO" id="GO:0140114">
    <property type="term" value="P:cellular detoxification of fluoride"/>
    <property type="evidence" value="ECO:0007669"/>
    <property type="project" value="UniProtKB-UniRule"/>
</dbReference>
<dbReference type="PANTHER" id="PTHR28259">
    <property type="entry name" value="FLUORIDE EXPORT PROTEIN 1-RELATED"/>
    <property type="match status" value="1"/>
</dbReference>
<comment type="activity regulation">
    <text evidence="10">Na(+) is not transported, but it plays an essential structural role and its presence is essential for fluoride channel function.</text>
</comment>
<feature type="transmembrane region" description="Helical" evidence="10">
    <location>
        <begin position="67"/>
        <end position="87"/>
    </location>
</feature>
<comment type="catalytic activity">
    <reaction evidence="8">
        <text>fluoride(in) = fluoride(out)</text>
        <dbReference type="Rhea" id="RHEA:76159"/>
        <dbReference type="ChEBI" id="CHEBI:17051"/>
    </reaction>
    <physiologicalReaction direction="left-to-right" evidence="8">
        <dbReference type="Rhea" id="RHEA:76160"/>
    </physiologicalReaction>
</comment>
<evidence type="ECO:0000256" key="8">
    <source>
        <dbReference type="ARBA" id="ARBA00035585"/>
    </source>
</evidence>
<evidence type="ECO:0000256" key="6">
    <source>
        <dbReference type="ARBA" id="ARBA00023303"/>
    </source>
</evidence>
<keyword evidence="10" id="KW-0406">Ion transport</keyword>
<organism evidence="11 12">
    <name type="scientific">Alkalicoccus luteus</name>
    <dbReference type="NCBI Taxonomy" id="1237094"/>
    <lineage>
        <taxon>Bacteria</taxon>
        <taxon>Bacillati</taxon>
        <taxon>Bacillota</taxon>
        <taxon>Bacilli</taxon>
        <taxon>Bacillales</taxon>
        <taxon>Bacillaceae</taxon>
        <taxon>Alkalicoccus</taxon>
    </lineage>
</organism>
<dbReference type="Pfam" id="PF02537">
    <property type="entry name" value="CRCB"/>
    <property type="match status" value="1"/>
</dbReference>
<evidence type="ECO:0000256" key="9">
    <source>
        <dbReference type="ARBA" id="ARBA00049940"/>
    </source>
</evidence>
<comment type="subcellular location">
    <subcellularLocation>
        <location evidence="1 10">Cell membrane</location>
        <topology evidence="1 10">Multi-pass membrane protein</topology>
    </subcellularLocation>
</comment>
<keyword evidence="3 10" id="KW-0812">Transmembrane</keyword>
<evidence type="ECO:0000256" key="5">
    <source>
        <dbReference type="ARBA" id="ARBA00023136"/>
    </source>
</evidence>
<dbReference type="EMBL" id="JAATHJ010000023">
    <property type="protein sequence ID" value="NJP38513.1"/>
    <property type="molecule type" value="Genomic_DNA"/>
</dbReference>
<dbReference type="InterPro" id="IPR003691">
    <property type="entry name" value="FluC"/>
</dbReference>
<keyword evidence="4 10" id="KW-1133">Transmembrane helix</keyword>
<dbReference type="RefSeq" id="WP_168008061.1">
    <property type="nucleotide sequence ID" value="NZ_JAATHJ010000023.1"/>
</dbReference>
<protein>
    <recommendedName>
        <fullName evidence="10">Fluoride-specific ion channel FluC</fullName>
    </recommendedName>
</protein>
<dbReference type="Proteomes" id="UP000752012">
    <property type="component" value="Unassembled WGS sequence"/>
</dbReference>
<comment type="similarity">
    <text evidence="7 10">Belongs to the fluoride channel Fluc/FEX (TC 1.A.43) family.</text>
</comment>
<evidence type="ECO:0000313" key="11">
    <source>
        <dbReference type="EMBL" id="NJP38513.1"/>
    </source>
</evidence>
<comment type="function">
    <text evidence="9 10">Fluoride-specific ion channel. Important for reducing fluoride concentration in the cell, thus reducing its toxicity.</text>
</comment>
<feature type="binding site" evidence="10">
    <location>
        <position position="77"/>
    </location>
    <ligand>
        <name>Na(+)</name>
        <dbReference type="ChEBI" id="CHEBI:29101"/>
        <note>structural</note>
    </ligand>
</feature>
<keyword evidence="12" id="KW-1185">Reference proteome</keyword>
<keyword evidence="10" id="KW-0915">Sodium</keyword>
<dbReference type="HAMAP" id="MF_00454">
    <property type="entry name" value="FluC"/>
    <property type="match status" value="1"/>
</dbReference>
<gene>
    <name evidence="10 11" type="primary">crcB</name>
    <name evidence="10" type="synonym">fluC</name>
    <name evidence="11" type="ORF">HCN83_13025</name>
</gene>
<feature type="transmembrane region" description="Helical" evidence="10">
    <location>
        <begin position="102"/>
        <end position="123"/>
    </location>
</feature>
<evidence type="ECO:0000256" key="10">
    <source>
        <dbReference type="HAMAP-Rule" id="MF_00454"/>
    </source>
</evidence>
<keyword evidence="10" id="KW-0813">Transport</keyword>
<keyword evidence="6 10" id="KW-0407">Ion channel</keyword>
<dbReference type="AlphaFoldDB" id="A0A969TUA5"/>
<dbReference type="GO" id="GO:0062054">
    <property type="term" value="F:fluoride channel activity"/>
    <property type="evidence" value="ECO:0007669"/>
    <property type="project" value="UniProtKB-UniRule"/>
</dbReference>
<reference evidence="11 12" key="1">
    <citation type="submission" date="2020-03" db="EMBL/GenBank/DDBJ databases">
        <title>Assessment of the enzymatic potential of alkaline-tolerant lipase obtained from Bacillus luteus H11 (technogenic soil) for the bioremediation of saline soils contaminated with petroleum substances.</title>
        <authorList>
            <person name="Kalwasinska A."/>
        </authorList>
    </citation>
    <scope>NUCLEOTIDE SEQUENCE [LARGE SCALE GENOMIC DNA]</scope>
    <source>
        <strain evidence="11 12">H11</strain>
    </source>
</reference>
<keyword evidence="10" id="KW-0479">Metal-binding</keyword>
<dbReference type="PANTHER" id="PTHR28259:SF1">
    <property type="entry name" value="FLUORIDE EXPORT PROTEIN 1-RELATED"/>
    <property type="match status" value="1"/>
</dbReference>